<evidence type="ECO:0000313" key="1">
    <source>
        <dbReference type="EMBL" id="KAF1801516.1"/>
    </source>
</evidence>
<dbReference type="AlphaFoldDB" id="A0A8H4BGB3"/>
<protein>
    <submittedName>
        <fullName evidence="1">Uncharacterized protein</fullName>
    </submittedName>
</protein>
<evidence type="ECO:0000313" key="2">
    <source>
        <dbReference type="Proteomes" id="UP000469890"/>
    </source>
</evidence>
<dbReference type="Proteomes" id="UP000469890">
    <property type="component" value="Unassembled WGS sequence"/>
</dbReference>
<proteinExistence type="predicted"/>
<comment type="caution">
    <text evidence="1">The sequence shown here is derived from an EMBL/GenBank/DDBJ whole genome shotgun (WGS) entry which is preliminary data.</text>
</comment>
<accession>A0A8H4BGB3</accession>
<gene>
    <name evidence="1" type="ORF">FB192DRAFT_1421822</name>
</gene>
<sequence length="142" mass="15962">MDVFLSLSFLNKDTHIGLNTVASPSSITAERSTEQTNKKLEEISQYVGKDNIRINNTMMKHMDCTELTASDIALMKLALSKIDRVSTKTYQRKASTSTDKMGYELISIVIIQSRAPNLRHIQALKKIKSDRSKLLVEAKNCV</sequence>
<reference evidence="1 2" key="1">
    <citation type="submission" date="2019-09" db="EMBL/GenBank/DDBJ databases">
        <authorList>
            <consortium name="DOE Joint Genome Institute"/>
            <person name="Mondo S.J."/>
            <person name="Navarro-Mendoza M.I."/>
            <person name="Perez-Arques C."/>
            <person name="Panchal S."/>
            <person name="Nicolas F.E."/>
            <person name="Ganguly P."/>
            <person name="Pangilinan J."/>
            <person name="Grigoriev I."/>
            <person name="Heitman J."/>
            <person name="Sanya K."/>
            <person name="Garre V."/>
        </authorList>
    </citation>
    <scope>NUCLEOTIDE SEQUENCE [LARGE SCALE GENOMIC DNA]</scope>
    <source>
        <strain evidence="1 2">MU402</strain>
    </source>
</reference>
<organism evidence="1 2">
    <name type="scientific">Mucor circinelloides f. lusitanicus</name>
    <name type="common">Mucor racemosus var. lusitanicus</name>
    <dbReference type="NCBI Taxonomy" id="29924"/>
    <lineage>
        <taxon>Eukaryota</taxon>
        <taxon>Fungi</taxon>
        <taxon>Fungi incertae sedis</taxon>
        <taxon>Mucoromycota</taxon>
        <taxon>Mucoromycotina</taxon>
        <taxon>Mucoromycetes</taxon>
        <taxon>Mucorales</taxon>
        <taxon>Mucorineae</taxon>
        <taxon>Mucoraceae</taxon>
        <taxon>Mucor</taxon>
    </lineage>
</organism>
<dbReference type="EMBL" id="JAAECE010000004">
    <property type="protein sequence ID" value="KAF1801516.1"/>
    <property type="molecule type" value="Genomic_DNA"/>
</dbReference>
<name>A0A8H4BGB3_MUCCL</name>